<dbReference type="AlphaFoldDB" id="A0A445L4G6"/>
<comment type="subcellular location">
    <subcellularLocation>
        <location evidence="1">Nucleus</location>
    </subcellularLocation>
</comment>
<evidence type="ECO:0000256" key="3">
    <source>
        <dbReference type="ARBA" id="ARBA00022737"/>
    </source>
</evidence>
<evidence type="ECO:0000256" key="4">
    <source>
        <dbReference type="ARBA" id="ARBA00022884"/>
    </source>
</evidence>
<dbReference type="SMART" id="SM00360">
    <property type="entry name" value="RRM"/>
    <property type="match status" value="1"/>
</dbReference>
<protein>
    <recommendedName>
        <fullName evidence="10">RRM domain-containing protein</fullName>
    </recommendedName>
</protein>
<evidence type="ECO:0000256" key="5">
    <source>
        <dbReference type="ARBA" id="ARBA00022990"/>
    </source>
</evidence>
<evidence type="ECO:0000259" key="10">
    <source>
        <dbReference type="PROSITE" id="PS50102"/>
    </source>
</evidence>
<evidence type="ECO:0000256" key="9">
    <source>
        <dbReference type="SAM" id="Phobius"/>
    </source>
</evidence>
<dbReference type="GO" id="GO:0006397">
    <property type="term" value="P:mRNA processing"/>
    <property type="evidence" value="ECO:0007669"/>
    <property type="project" value="UniProtKB-KW"/>
</dbReference>
<keyword evidence="9" id="KW-1133">Transmembrane helix</keyword>
<comment type="function">
    <text evidence="7">Plays a role in pre-mRNA splicing. Binds to the polypyrimidine tract of introns. May promote the binding of U2 snRNP to pre-mRNA.</text>
</comment>
<keyword evidence="12" id="KW-1185">Reference proteome</keyword>
<evidence type="ECO:0000256" key="2">
    <source>
        <dbReference type="ARBA" id="ARBA00022664"/>
    </source>
</evidence>
<sequence length="530" mass="59080">MVKLASARVFRTYGPGLAKNRYEYINAALYLIASLVLLSGLAAQLSSEARSGLVLIIAALAIILLVNLHDLFAHLVGIDFRLPLIAFDLQLAFVEFAVPVIQMFGTLLAFLGVFFLFIQEEKGYGYFKLEKHALNMLVAGPVLWVIGSIHNSCQIYERADGHVQILQQCVYIPFLMGSLSFMLSAILNYHEKSRDIHHGLHLLGGTWIWLGIFGSLMFFIGGLTNLIKVFKMQQMNGIRLEKLRGEAHERLLSAREAQIPLIMEHQTNISHQPQETKVTLPLPTPYKDVLIDFESLFEMASVSSQPQFRYTQPPSKVLHLRNLPWECTEEELIELGKPFGKVVNTKCNVGANRNQAFIEFADLNQAIAMISYYASSSEPAQVRGKTVYLQYSNRQEIVNNKTAADVPGNVLLVTIEGADARLVSIDVLHLVFSAFGFVHKITTFEKTAGFQALVQFSDAETATSAKDALDGRSIPRYLLPEHMGPCTLRITYSGHSDLSVKFQSHRSRDYTNPYLPVAPSAVEGSGQVMI</sequence>
<dbReference type="SUPFAM" id="SSF54928">
    <property type="entry name" value="RNA-binding domain, RBD"/>
    <property type="match status" value="2"/>
</dbReference>
<feature type="transmembrane region" description="Helical" evidence="9">
    <location>
        <begin position="52"/>
        <end position="76"/>
    </location>
</feature>
<dbReference type="Pfam" id="PF00076">
    <property type="entry name" value="RRM_1"/>
    <property type="match status" value="1"/>
</dbReference>
<keyword evidence="5" id="KW-0007">Acetylation</keyword>
<evidence type="ECO:0000313" key="11">
    <source>
        <dbReference type="EMBL" id="RZC18077.1"/>
    </source>
</evidence>
<keyword evidence="4 8" id="KW-0694">RNA-binding</keyword>
<feature type="transmembrane region" description="Helical" evidence="9">
    <location>
        <begin position="96"/>
        <end position="118"/>
    </location>
</feature>
<evidence type="ECO:0000256" key="1">
    <source>
        <dbReference type="ARBA" id="ARBA00004123"/>
    </source>
</evidence>
<keyword evidence="3" id="KW-0677">Repeat</keyword>
<dbReference type="Proteomes" id="UP000289340">
    <property type="component" value="Chromosome 4"/>
</dbReference>
<reference evidence="11 12" key="1">
    <citation type="submission" date="2018-09" db="EMBL/GenBank/DDBJ databases">
        <title>A high-quality reference genome of wild soybean provides a powerful tool to mine soybean genomes.</title>
        <authorList>
            <person name="Xie M."/>
            <person name="Chung C.Y.L."/>
            <person name="Li M.-W."/>
            <person name="Wong F.-L."/>
            <person name="Chan T.-F."/>
            <person name="Lam H.-M."/>
        </authorList>
    </citation>
    <scope>NUCLEOTIDE SEQUENCE [LARGE SCALE GENOMIC DNA]</scope>
    <source>
        <strain evidence="12">cv. W05</strain>
        <tissue evidence="11">Hypocotyl of etiolated seedlings</tissue>
    </source>
</reference>
<dbReference type="GO" id="GO:0003729">
    <property type="term" value="F:mRNA binding"/>
    <property type="evidence" value="ECO:0007669"/>
    <property type="project" value="UniProtKB-ARBA"/>
</dbReference>
<keyword evidence="9" id="KW-0472">Membrane</keyword>
<evidence type="ECO:0000313" key="12">
    <source>
        <dbReference type="Proteomes" id="UP000289340"/>
    </source>
</evidence>
<evidence type="ECO:0000256" key="6">
    <source>
        <dbReference type="ARBA" id="ARBA00023242"/>
    </source>
</evidence>
<dbReference type="GO" id="GO:0000932">
    <property type="term" value="C:P-body"/>
    <property type="evidence" value="ECO:0007669"/>
    <property type="project" value="UniProtKB-ARBA"/>
</dbReference>
<dbReference type="Gene3D" id="3.30.70.330">
    <property type="match status" value="2"/>
</dbReference>
<dbReference type="PROSITE" id="PS50102">
    <property type="entry name" value="RRM"/>
    <property type="match status" value="1"/>
</dbReference>
<keyword evidence="6" id="KW-0539">Nucleus</keyword>
<dbReference type="GO" id="GO:0005634">
    <property type="term" value="C:nucleus"/>
    <property type="evidence" value="ECO:0007669"/>
    <property type="project" value="UniProtKB-SubCell"/>
</dbReference>
<feature type="transmembrane region" description="Helical" evidence="9">
    <location>
        <begin position="24"/>
        <end position="45"/>
    </location>
</feature>
<accession>A0A445L4G6</accession>
<dbReference type="InterPro" id="IPR012677">
    <property type="entry name" value="Nucleotide-bd_a/b_plait_sf"/>
</dbReference>
<dbReference type="EMBL" id="QZWG01000004">
    <property type="protein sequence ID" value="RZC18077.1"/>
    <property type="molecule type" value="Genomic_DNA"/>
</dbReference>
<feature type="domain" description="RRM" evidence="10">
    <location>
        <begin position="316"/>
        <end position="394"/>
    </location>
</feature>
<dbReference type="PANTHER" id="PTHR34967:SF1">
    <property type="entry name" value="OS02G0257200 PROTEIN"/>
    <property type="match status" value="1"/>
</dbReference>
<organism evidence="11 12">
    <name type="scientific">Glycine soja</name>
    <name type="common">Wild soybean</name>
    <dbReference type="NCBI Taxonomy" id="3848"/>
    <lineage>
        <taxon>Eukaryota</taxon>
        <taxon>Viridiplantae</taxon>
        <taxon>Streptophyta</taxon>
        <taxon>Embryophyta</taxon>
        <taxon>Tracheophyta</taxon>
        <taxon>Spermatophyta</taxon>
        <taxon>Magnoliopsida</taxon>
        <taxon>eudicotyledons</taxon>
        <taxon>Gunneridae</taxon>
        <taxon>Pentapetalae</taxon>
        <taxon>rosids</taxon>
        <taxon>fabids</taxon>
        <taxon>Fabales</taxon>
        <taxon>Fabaceae</taxon>
        <taxon>Papilionoideae</taxon>
        <taxon>50 kb inversion clade</taxon>
        <taxon>NPAAA clade</taxon>
        <taxon>indigoferoid/millettioid clade</taxon>
        <taxon>Phaseoleae</taxon>
        <taxon>Glycine</taxon>
        <taxon>Glycine subgen. Soja</taxon>
    </lineage>
</organism>
<feature type="transmembrane region" description="Helical" evidence="9">
    <location>
        <begin position="207"/>
        <end position="230"/>
    </location>
</feature>
<dbReference type="InterPro" id="IPR000504">
    <property type="entry name" value="RRM_dom"/>
</dbReference>
<name>A0A445L4G6_GLYSO</name>
<dbReference type="InterPro" id="IPR035979">
    <property type="entry name" value="RBD_domain_sf"/>
</dbReference>
<dbReference type="InterPro" id="IPR034793">
    <property type="entry name" value="PTBPH1/PTBPH2_RRM2"/>
</dbReference>
<dbReference type="PANTHER" id="PTHR34967">
    <property type="entry name" value="OS02G0257200 PROTEIN"/>
    <property type="match status" value="1"/>
</dbReference>
<dbReference type="InterPro" id="IPR034792">
    <property type="entry name" value="PTBPH1/PTBPH2_RRM1"/>
</dbReference>
<dbReference type="CDD" id="cd12691">
    <property type="entry name" value="RRM2_PTBPH1_PTBPH2"/>
    <property type="match status" value="1"/>
</dbReference>
<evidence type="ECO:0000256" key="7">
    <source>
        <dbReference type="ARBA" id="ARBA00056336"/>
    </source>
</evidence>
<dbReference type="GO" id="GO:0006417">
    <property type="term" value="P:regulation of translation"/>
    <property type="evidence" value="ECO:0007669"/>
    <property type="project" value="UniProtKB-ARBA"/>
</dbReference>
<dbReference type="CDD" id="cd12686">
    <property type="entry name" value="RRM1_PTBPH1_PTBPH2"/>
    <property type="match status" value="1"/>
</dbReference>
<dbReference type="GO" id="GO:0009845">
    <property type="term" value="P:seed germination"/>
    <property type="evidence" value="ECO:0007669"/>
    <property type="project" value="UniProtKB-ARBA"/>
</dbReference>
<keyword evidence="9" id="KW-0812">Transmembrane</keyword>
<dbReference type="GO" id="GO:0000381">
    <property type="term" value="P:regulation of alternative mRNA splicing, via spliceosome"/>
    <property type="evidence" value="ECO:0007669"/>
    <property type="project" value="UniProtKB-ARBA"/>
</dbReference>
<evidence type="ECO:0000256" key="8">
    <source>
        <dbReference type="PROSITE-ProRule" id="PRU00176"/>
    </source>
</evidence>
<dbReference type="FunFam" id="3.30.70.330:FF:000260">
    <property type="entry name" value="Polypyrimidine tract-binding protein homolog 2"/>
    <property type="match status" value="1"/>
</dbReference>
<feature type="transmembrane region" description="Helical" evidence="9">
    <location>
        <begin position="169"/>
        <end position="187"/>
    </location>
</feature>
<dbReference type="FunFam" id="3.30.70.330:FF:000324">
    <property type="entry name" value="Polypyrimidine tract-binding protein-like 2"/>
    <property type="match status" value="1"/>
</dbReference>
<comment type="caution">
    <text evidence="11">The sequence shown here is derived from an EMBL/GenBank/DDBJ whole genome shotgun (WGS) entry which is preliminary data.</text>
</comment>
<gene>
    <name evidence="11" type="ORF">D0Y65_010643</name>
</gene>
<keyword evidence="2" id="KW-0507">mRNA processing</keyword>
<proteinExistence type="predicted"/>